<keyword evidence="4" id="KW-0378">Hydrolase</keyword>
<dbReference type="EMBL" id="JAKROA010000001">
    <property type="protein sequence ID" value="KAL5112590.1"/>
    <property type="molecule type" value="Genomic_DNA"/>
</dbReference>
<evidence type="ECO:0000259" key="7">
    <source>
        <dbReference type="Pfam" id="PF00557"/>
    </source>
</evidence>
<dbReference type="CDD" id="cd06661">
    <property type="entry name" value="GGCT_like"/>
    <property type="match status" value="1"/>
</dbReference>
<dbReference type="InterPro" id="IPR033740">
    <property type="entry name" value="Pept_M24B"/>
</dbReference>
<feature type="domain" description="Peptidase M24" evidence="7">
    <location>
        <begin position="327"/>
        <end position="569"/>
    </location>
</feature>
<feature type="domain" description="Creatinase N-terminal" evidence="8">
    <location>
        <begin position="9"/>
        <end position="141"/>
    </location>
</feature>
<dbReference type="Pfam" id="PF16189">
    <property type="entry name" value="Creatinase_N_2"/>
    <property type="match status" value="1"/>
</dbReference>
<accession>A0ABR4QSR1</accession>
<evidence type="ECO:0000313" key="11">
    <source>
        <dbReference type="Proteomes" id="UP001651158"/>
    </source>
</evidence>
<evidence type="ECO:0000256" key="5">
    <source>
        <dbReference type="ARBA" id="ARBA00023239"/>
    </source>
</evidence>
<dbReference type="InterPro" id="IPR050422">
    <property type="entry name" value="X-Pro_aminopeptidase_P"/>
</dbReference>
<evidence type="ECO:0000256" key="2">
    <source>
        <dbReference type="ARBA" id="ARBA00009662"/>
    </source>
</evidence>
<evidence type="ECO:0000259" key="8">
    <source>
        <dbReference type="Pfam" id="PF01321"/>
    </source>
</evidence>
<proteinExistence type="inferred from homology"/>
<comment type="similarity">
    <text evidence="1">Belongs to the peptidase M24B family.</text>
</comment>
<dbReference type="InterPro" id="IPR006840">
    <property type="entry name" value="ChaC"/>
</dbReference>
<feature type="domain" description="Peptidase M24 C-terminal" evidence="9">
    <location>
        <begin position="580"/>
        <end position="652"/>
    </location>
</feature>
<dbReference type="Pfam" id="PF00557">
    <property type="entry name" value="Peptidase_M24"/>
    <property type="match status" value="1"/>
</dbReference>
<organism evidence="10 11">
    <name type="scientific">Taenia crassiceps</name>
    <dbReference type="NCBI Taxonomy" id="6207"/>
    <lineage>
        <taxon>Eukaryota</taxon>
        <taxon>Metazoa</taxon>
        <taxon>Spiralia</taxon>
        <taxon>Lophotrochozoa</taxon>
        <taxon>Platyhelminthes</taxon>
        <taxon>Cestoda</taxon>
        <taxon>Eucestoda</taxon>
        <taxon>Cyclophyllidea</taxon>
        <taxon>Taeniidae</taxon>
        <taxon>Taenia</taxon>
    </lineage>
</organism>
<reference evidence="10 11" key="1">
    <citation type="journal article" date="2022" name="Front. Cell. Infect. Microbiol.">
        <title>The Genomes of Two Strains of Taenia crassiceps the Animal Model for the Study of Human Cysticercosis.</title>
        <authorList>
            <person name="Bobes R.J."/>
            <person name="Estrada K."/>
            <person name="Rios-Valencia D.G."/>
            <person name="Calderon-Gallegos A."/>
            <person name="de la Torre P."/>
            <person name="Carrero J.C."/>
            <person name="Sanchez-Flores A."/>
            <person name="Laclette J.P."/>
        </authorList>
    </citation>
    <scope>NUCLEOTIDE SEQUENCE [LARGE SCALE GENOMIC DNA]</scope>
    <source>
        <strain evidence="10">WFUcys</strain>
    </source>
</reference>
<dbReference type="Pfam" id="PF01321">
    <property type="entry name" value="Creatinase_N"/>
    <property type="match status" value="1"/>
</dbReference>
<keyword evidence="5" id="KW-0456">Lyase</keyword>
<evidence type="ECO:0000259" key="9">
    <source>
        <dbReference type="Pfam" id="PF16188"/>
    </source>
</evidence>
<dbReference type="PANTHER" id="PTHR43763:SF6">
    <property type="entry name" value="XAA-PRO AMINOPEPTIDASE 1"/>
    <property type="match status" value="1"/>
</dbReference>
<dbReference type="Gene3D" id="3.10.490.10">
    <property type="entry name" value="Gamma-glutamyl cyclotransferase-like"/>
    <property type="match status" value="1"/>
</dbReference>
<dbReference type="InterPro" id="IPR029149">
    <property type="entry name" value="Creatin/AminoP/Spt16_N"/>
</dbReference>
<dbReference type="SUPFAM" id="SSF53092">
    <property type="entry name" value="Creatinase/prolidase N-terminal domain"/>
    <property type="match status" value="2"/>
</dbReference>
<evidence type="ECO:0000256" key="1">
    <source>
        <dbReference type="ARBA" id="ARBA00008766"/>
    </source>
</evidence>
<dbReference type="InterPro" id="IPR000587">
    <property type="entry name" value="Creatinase_N"/>
</dbReference>
<dbReference type="InterPro" id="IPR032416">
    <property type="entry name" value="Peptidase_M24_C"/>
</dbReference>
<comment type="caution">
    <text evidence="10">The sequence shown here is derived from an EMBL/GenBank/DDBJ whole genome shotgun (WGS) entry which is preliminary data.</text>
</comment>
<evidence type="ECO:0000313" key="10">
    <source>
        <dbReference type="EMBL" id="KAL5112590.1"/>
    </source>
</evidence>
<keyword evidence="10" id="KW-0645">Protease</keyword>
<sequence length="852" mass="94595">MRKIDSTERLALLRQEMKVRQLGAFILPMEDSHFSEYLTAADKRIAFISGFSGSAGTAVITAADKAALWTDGRYHNQAAQELDANWILMREGCPDVPTIPTWLAQMTSPGCRIGFDPQQMPFNGVGSMQRQLDAAVTELNPKRSFVPVEGTNLVDLVWRDRPSHPTNPIRVVPLQSFAGLSWEQKLDALREQMKKKGVTAVVIFQLDEIAWLFNLRGSDISYNPLFFSYVVATMDDVHLFVERRRGPNSVDLGEYFKSPSHRVSLHPYEEFGSWLVSNAAWRNGRVWLPSVSSYMIASAIPENQRLFDISPISTLKAVKNPLEVKGMRLSNLVDSLALCDFLAWLEDVAESGGMDPAAVAPCDLLGVEPPKVATEASVAAYLNAIRLAADGCLGLSFPTIPGADANGAVIHYNVCENDNNAQLTTNSLFLLDSGGQYATGTTDVTRTVHLGVPTKEQVANYTQVLKAHVALASLTFPDNTAGTKLDVVCRASMWRDRRDYPHGTGHGVGANLCVHEGPIGMSGLRSQALSAMGIAEPGIRKSMVLTIEPGYYLTGKYGIRLENVVLVVESPQGSCETITPFLSFEPLTLVPFQRRLIDATVLDEEAVAWIDGYHSKVREHLLARLSFEAERKGLSVARKRTRDWILRETEPLRVSSNSGYKRRFYQGTTTHRGTPQNPGRVLTLLPSKNKEARVWGKAYEVDGAKQIKSAIDHLAEREMVLGGYKLVEVTFFPQRVIHENARDQQEFIRTFAYTADPENDQYLGKAPLEVQAHQIATAVGSCGRNADYLQKLVDFINSDVPKNDIRNDQYILDLWDLVKEYLHNSESNKDANASNDLMSLTPAYSIFSLQHF</sequence>
<comment type="similarity">
    <text evidence="2">Belongs to the gamma-glutamylcyclotransferase family. ChaC subfamily.</text>
</comment>
<dbReference type="PANTHER" id="PTHR43763">
    <property type="entry name" value="XAA-PRO AMINOPEPTIDASE 1"/>
    <property type="match status" value="1"/>
</dbReference>
<dbReference type="Pfam" id="PF16188">
    <property type="entry name" value="Peptidase_M24_C"/>
    <property type="match status" value="1"/>
</dbReference>
<keyword evidence="3" id="KW-0479">Metal-binding</keyword>
<dbReference type="CDD" id="cd01085">
    <property type="entry name" value="APP"/>
    <property type="match status" value="1"/>
</dbReference>
<dbReference type="InterPro" id="IPR036005">
    <property type="entry name" value="Creatinase/aminopeptidase-like"/>
</dbReference>
<dbReference type="Pfam" id="PF04752">
    <property type="entry name" value="ChaC"/>
    <property type="match status" value="1"/>
</dbReference>
<protein>
    <submittedName>
        <fullName evidence="10">Xaa-Pro aminopeptidase P</fullName>
    </submittedName>
</protein>
<evidence type="ECO:0000256" key="3">
    <source>
        <dbReference type="ARBA" id="ARBA00022723"/>
    </source>
</evidence>
<dbReference type="InterPro" id="IPR013024">
    <property type="entry name" value="GGCT-like"/>
</dbReference>
<evidence type="ECO:0000256" key="6">
    <source>
        <dbReference type="ARBA" id="ARBA00048073"/>
    </source>
</evidence>
<dbReference type="SUPFAM" id="SSF55920">
    <property type="entry name" value="Creatinase/aminopeptidase"/>
    <property type="match status" value="1"/>
</dbReference>
<comment type="catalytic activity">
    <reaction evidence="6">
        <text>glutathione = L-cysteinylglycine + 5-oxo-L-proline</text>
        <dbReference type="Rhea" id="RHEA:47724"/>
        <dbReference type="ChEBI" id="CHEBI:57925"/>
        <dbReference type="ChEBI" id="CHEBI:58402"/>
        <dbReference type="ChEBI" id="CHEBI:61694"/>
        <dbReference type="EC" id="4.3.2.7"/>
    </reaction>
</comment>
<dbReference type="Proteomes" id="UP001651158">
    <property type="component" value="Unassembled WGS sequence"/>
</dbReference>
<dbReference type="Gene3D" id="3.90.230.10">
    <property type="entry name" value="Creatinase/methionine aminopeptidase superfamily"/>
    <property type="match status" value="1"/>
</dbReference>
<name>A0ABR4QSR1_9CEST</name>
<keyword evidence="11" id="KW-1185">Reference proteome</keyword>
<dbReference type="Gene3D" id="3.40.350.10">
    <property type="entry name" value="Creatinase/prolidase N-terminal domain"/>
    <property type="match status" value="2"/>
</dbReference>
<dbReference type="InterPro" id="IPR000994">
    <property type="entry name" value="Pept_M24"/>
</dbReference>
<evidence type="ECO:0000256" key="4">
    <source>
        <dbReference type="ARBA" id="ARBA00022801"/>
    </source>
</evidence>
<keyword evidence="10" id="KW-0031">Aminopeptidase</keyword>
<dbReference type="GO" id="GO:0004177">
    <property type="term" value="F:aminopeptidase activity"/>
    <property type="evidence" value="ECO:0007669"/>
    <property type="project" value="UniProtKB-KW"/>
</dbReference>
<gene>
    <name evidence="10" type="ORF">TcWFU_007791</name>
</gene>